<sequence>MPVVVVVVVAVVVVAVEDAIKISGITTGHIRCLGVAVMVEEVDMAEEASTHLLWAKLHHSSLWVRYQKSLAALNLNEPSSHDAYLDSGASSHMVNTEGQQLGEDVAQQPY</sequence>
<protein>
    <submittedName>
        <fullName evidence="2">Uncharacterized protein</fullName>
    </submittedName>
</protein>
<gene>
    <name evidence="2" type="ORF">CRG98_039693</name>
</gene>
<feature type="signal peptide" evidence="1">
    <location>
        <begin position="1"/>
        <end position="19"/>
    </location>
</feature>
<evidence type="ECO:0000313" key="3">
    <source>
        <dbReference type="Proteomes" id="UP000233551"/>
    </source>
</evidence>
<dbReference type="Proteomes" id="UP000233551">
    <property type="component" value="Unassembled WGS sequence"/>
</dbReference>
<dbReference type="AlphaFoldDB" id="A0A2I0I969"/>
<feature type="chain" id="PRO_5014165242" evidence="1">
    <location>
        <begin position="20"/>
        <end position="110"/>
    </location>
</feature>
<proteinExistence type="predicted"/>
<organism evidence="2 3">
    <name type="scientific">Punica granatum</name>
    <name type="common">Pomegranate</name>
    <dbReference type="NCBI Taxonomy" id="22663"/>
    <lineage>
        <taxon>Eukaryota</taxon>
        <taxon>Viridiplantae</taxon>
        <taxon>Streptophyta</taxon>
        <taxon>Embryophyta</taxon>
        <taxon>Tracheophyta</taxon>
        <taxon>Spermatophyta</taxon>
        <taxon>Magnoliopsida</taxon>
        <taxon>eudicotyledons</taxon>
        <taxon>Gunneridae</taxon>
        <taxon>Pentapetalae</taxon>
        <taxon>rosids</taxon>
        <taxon>malvids</taxon>
        <taxon>Myrtales</taxon>
        <taxon>Lythraceae</taxon>
        <taxon>Punica</taxon>
    </lineage>
</organism>
<dbReference type="EMBL" id="PGOL01003713">
    <property type="protein sequence ID" value="PKI39916.1"/>
    <property type="molecule type" value="Genomic_DNA"/>
</dbReference>
<evidence type="ECO:0000313" key="2">
    <source>
        <dbReference type="EMBL" id="PKI39916.1"/>
    </source>
</evidence>
<keyword evidence="3" id="KW-1185">Reference proteome</keyword>
<accession>A0A2I0I969</accession>
<comment type="caution">
    <text evidence="2">The sequence shown here is derived from an EMBL/GenBank/DDBJ whole genome shotgun (WGS) entry which is preliminary data.</text>
</comment>
<reference evidence="2 3" key="1">
    <citation type="submission" date="2017-11" db="EMBL/GenBank/DDBJ databases">
        <title>De-novo sequencing of pomegranate (Punica granatum L.) genome.</title>
        <authorList>
            <person name="Akparov Z."/>
            <person name="Amiraslanov A."/>
            <person name="Hajiyeva S."/>
            <person name="Abbasov M."/>
            <person name="Kaur K."/>
            <person name="Hamwieh A."/>
            <person name="Solovyev V."/>
            <person name="Salamov A."/>
            <person name="Braich B."/>
            <person name="Kosarev P."/>
            <person name="Mahmoud A."/>
            <person name="Hajiyev E."/>
            <person name="Babayeva S."/>
            <person name="Izzatullayeva V."/>
            <person name="Mammadov A."/>
            <person name="Mammadov A."/>
            <person name="Sharifova S."/>
            <person name="Ojaghi J."/>
            <person name="Eynullazada K."/>
            <person name="Bayramov B."/>
            <person name="Abdulazimova A."/>
            <person name="Shahmuradov I."/>
        </authorList>
    </citation>
    <scope>NUCLEOTIDE SEQUENCE [LARGE SCALE GENOMIC DNA]</scope>
    <source>
        <strain evidence="3">cv. AG2017</strain>
        <tissue evidence="2">Leaf</tissue>
    </source>
</reference>
<evidence type="ECO:0000256" key="1">
    <source>
        <dbReference type="SAM" id="SignalP"/>
    </source>
</evidence>
<keyword evidence="1" id="KW-0732">Signal</keyword>
<name>A0A2I0I969_PUNGR</name>